<dbReference type="AlphaFoldDB" id="R7Z858"/>
<dbReference type="Pfam" id="PF11553">
    <property type="entry name" value="DUF3231"/>
    <property type="match status" value="1"/>
</dbReference>
<name>R7Z858_LYSSH</name>
<dbReference type="Proteomes" id="UP000013911">
    <property type="component" value="Unassembled WGS sequence"/>
</dbReference>
<sequence>AMGMSTREDVALMYGQFHTSKALLGAKLLRLNKTKGWLVKSKKNM</sequence>
<evidence type="ECO:0000313" key="2">
    <source>
        <dbReference type="Proteomes" id="UP000013911"/>
    </source>
</evidence>
<organism evidence="1 2">
    <name type="scientific">Lysinibacillus sphaericus OT4b.31</name>
    <dbReference type="NCBI Taxonomy" id="1285586"/>
    <lineage>
        <taxon>Bacteria</taxon>
        <taxon>Bacillati</taxon>
        <taxon>Bacillota</taxon>
        <taxon>Bacilli</taxon>
        <taxon>Bacillales</taxon>
        <taxon>Bacillaceae</taxon>
        <taxon>Lysinibacillus</taxon>
    </lineage>
</organism>
<reference evidence="1 2" key="1">
    <citation type="submission" date="2013-04" db="EMBL/GenBank/DDBJ databases">
        <title>Draft genome of the heavy metal tolerant bacterium Lysinibacillus sphaericus strain OT4b.31.</title>
        <authorList>
            <person name="Pena-Montenegro T.D."/>
            <person name="Dussan J."/>
        </authorList>
    </citation>
    <scope>NUCLEOTIDE SEQUENCE [LARGE SCALE GENOMIC DNA]</scope>
    <source>
        <strain evidence="1 2">OT4b.31</strain>
    </source>
</reference>
<evidence type="ECO:0000313" key="1">
    <source>
        <dbReference type="EMBL" id="EON70101.1"/>
    </source>
</evidence>
<accession>R7Z858</accession>
<protein>
    <submittedName>
        <fullName evidence="1">Uncharacterized protein</fullName>
    </submittedName>
</protein>
<proteinExistence type="predicted"/>
<dbReference type="InterPro" id="IPR012347">
    <property type="entry name" value="Ferritin-like"/>
</dbReference>
<comment type="caution">
    <text evidence="1">The sequence shown here is derived from an EMBL/GenBank/DDBJ whole genome shotgun (WGS) entry which is preliminary data.</text>
</comment>
<dbReference type="PATRIC" id="fig|1285586.5.peg.4819"/>
<dbReference type="RefSeq" id="WP_010861522.1">
    <property type="nucleotide sequence ID" value="NZ_KB933466.1"/>
</dbReference>
<gene>
    <name evidence="1" type="ORF">H131_23194</name>
</gene>
<dbReference type="HOGENOM" id="CLU_3193096_0_0_9"/>
<dbReference type="InterPro" id="IPR021617">
    <property type="entry name" value="DUF3231"/>
</dbReference>
<feature type="non-terminal residue" evidence="1">
    <location>
        <position position="1"/>
    </location>
</feature>
<dbReference type="EMBL" id="AQPX01000091">
    <property type="protein sequence ID" value="EON70101.1"/>
    <property type="molecule type" value="Genomic_DNA"/>
</dbReference>
<dbReference type="Gene3D" id="1.20.1260.10">
    <property type="match status" value="1"/>
</dbReference>